<evidence type="ECO:0000313" key="2">
    <source>
        <dbReference type="EMBL" id="GES83540.1"/>
    </source>
</evidence>
<comment type="caution">
    <text evidence="2">The sequence shown here is derived from an EMBL/GenBank/DDBJ whole genome shotgun (WGS) entry which is preliminary data.</text>
</comment>
<dbReference type="OrthoDB" id="2333638at2759"/>
<proteinExistence type="predicted"/>
<evidence type="ECO:0000256" key="1">
    <source>
        <dbReference type="SAM" id="SignalP"/>
    </source>
</evidence>
<dbReference type="EMBL" id="BLAL01000071">
    <property type="protein sequence ID" value="GES83540.1"/>
    <property type="molecule type" value="Genomic_DNA"/>
</dbReference>
<evidence type="ECO:0008006" key="4">
    <source>
        <dbReference type="Google" id="ProtNLM"/>
    </source>
</evidence>
<evidence type="ECO:0000313" key="3">
    <source>
        <dbReference type="Proteomes" id="UP000615446"/>
    </source>
</evidence>
<dbReference type="AlphaFoldDB" id="A0A8H3QJQ3"/>
<gene>
    <name evidence="2" type="ORF">RCL2_001069300</name>
</gene>
<feature type="chain" id="PRO_5033989754" description="MD-2-related lipid-recognition domain-containing protein" evidence="1">
    <location>
        <begin position="19"/>
        <end position="133"/>
    </location>
</feature>
<name>A0A8H3QJQ3_9GLOM</name>
<keyword evidence="1" id="KW-0732">Signal</keyword>
<feature type="signal peptide" evidence="1">
    <location>
        <begin position="1"/>
        <end position="18"/>
    </location>
</feature>
<sequence length="133" mass="15110">MNNLLLVVLLIFITFASSTPMRRQDTHLKQCEGTFPNEITSYGFKPYPIIVGQLVTNHVTEHTEDFCSFIVIPSGHTCPVTSQNFDYTVNIMAKSTPNDPKNVVLDFFTRTLITNPDGRNLTCIEQYVKYSFP</sequence>
<accession>A0A8H3QJQ3</accession>
<organism evidence="2 3">
    <name type="scientific">Rhizophagus clarus</name>
    <dbReference type="NCBI Taxonomy" id="94130"/>
    <lineage>
        <taxon>Eukaryota</taxon>
        <taxon>Fungi</taxon>
        <taxon>Fungi incertae sedis</taxon>
        <taxon>Mucoromycota</taxon>
        <taxon>Glomeromycotina</taxon>
        <taxon>Glomeromycetes</taxon>
        <taxon>Glomerales</taxon>
        <taxon>Glomeraceae</taxon>
        <taxon>Rhizophagus</taxon>
    </lineage>
</organism>
<protein>
    <recommendedName>
        <fullName evidence="4">MD-2-related lipid-recognition domain-containing protein</fullName>
    </recommendedName>
</protein>
<reference evidence="2" key="1">
    <citation type="submission" date="2019-10" db="EMBL/GenBank/DDBJ databases">
        <title>Conservation and host-specific expression of non-tandemly repeated heterogenous ribosome RNA gene in arbuscular mycorrhizal fungi.</title>
        <authorList>
            <person name="Maeda T."/>
            <person name="Kobayashi Y."/>
            <person name="Nakagawa T."/>
            <person name="Ezawa T."/>
            <person name="Yamaguchi K."/>
            <person name="Bino T."/>
            <person name="Nishimoto Y."/>
            <person name="Shigenobu S."/>
            <person name="Kawaguchi M."/>
        </authorList>
    </citation>
    <scope>NUCLEOTIDE SEQUENCE</scope>
    <source>
        <strain evidence="2">HR1</strain>
    </source>
</reference>
<dbReference type="Proteomes" id="UP000615446">
    <property type="component" value="Unassembled WGS sequence"/>
</dbReference>